<dbReference type="Proteomes" id="UP000004978">
    <property type="component" value="Unassembled WGS sequence"/>
</dbReference>
<dbReference type="SUPFAM" id="SSF55469">
    <property type="entry name" value="FMN-dependent nitroreductase-like"/>
    <property type="match status" value="1"/>
</dbReference>
<gene>
    <name evidence="7" type="ORF">MCSF7_00406</name>
</gene>
<dbReference type="InterPro" id="IPR016446">
    <property type="entry name" value="Flavin_OxRdtase_Frp"/>
</dbReference>
<evidence type="ECO:0000256" key="1">
    <source>
        <dbReference type="ARBA" id="ARBA00008366"/>
    </source>
</evidence>
<dbReference type="AlphaFoldDB" id="F9UJN5"/>
<accession>F9UJN5</accession>
<dbReference type="PANTHER" id="PTHR43425:SF2">
    <property type="entry name" value="OXYGEN-INSENSITIVE NADPH NITROREDUCTASE"/>
    <property type="match status" value="1"/>
</dbReference>
<dbReference type="RefSeq" id="WP_006608502.1">
    <property type="nucleotide sequence ID" value="NZ_AFXA01000008.1"/>
</dbReference>
<dbReference type="GO" id="GO:0016491">
    <property type="term" value="F:oxidoreductase activity"/>
    <property type="evidence" value="ECO:0007669"/>
    <property type="project" value="UniProtKB-KW"/>
</dbReference>
<dbReference type="EMBL" id="AFXA01000008">
    <property type="protein sequence ID" value="EGV00416.1"/>
    <property type="molecule type" value="Genomic_DNA"/>
</dbReference>
<proteinExistence type="inferred from homology"/>
<evidence type="ECO:0000313" key="7">
    <source>
        <dbReference type="EMBL" id="EGV00416.1"/>
    </source>
</evidence>
<dbReference type="InterPro" id="IPR029479">
    <property type="entry name" value="Nitroreductase"/>
</dbReference>
<organism evidence="7 8">
    <name type="scientific">Mycoplasmopsis columbina SF7</name>
    <dbReference type="NCBI Taxonomy" id="1037410"/>
    <lineage>
        <taxon>Bacteria</taxon>
        <taxon>Bacillati</taxon>
        <taxon>Mycoplasmatota</taxon>
        <taxon>Mycoplasmoidales</taxon>
        <taxon>Metamycoplasmataceae</taxon>
        <taxon>Mycoplasmopsis</taxon>
    </lineage>
</organism>
<dbReference type="eggNOG" id="COG0778">
    <property type="taxonomic scope" value="Bacteria"/>
</dbReference>
<evidence type="ECO:0000313" key="8">
    <source>
        <dbReference type="Proteomes" id="UP000004978"/>
    </source>
</evidence>
<feature type="domain" description="Nitroreductase" evidence="6">
    <location>
        <begin position="10"/>
        <end position="160"/>
    </location>
</feature>
<reference evidence="7 8" key="1">
    <citation type="journal article" date="2013" name="Genome Announc.">
        <title>Genome Sequence of Mycoplasma columbinum Strain SF7.</title>
        <authorList>
            <person name="Guo Z."/>
            <person name="Xu X."/>
            <person name="Zheng Q."/>
            <person name="Li T."/>
            <person name="Kuang S."/>
            <person name="Zhang Z."/>
            <person name="Chen Y."/>
            <person name="Lu X."/>
            <person name="Zhou R."/>
            <person name="Bi D."/>
            <person name="Jin H."/>
        </authorList>
    </citation>
    <scope>NUCLEOTIDE SEQUENCE [LARGE SCALE GENOMIC DNA]</scope>
    <source>
        <strain evidence="7 8">SF7</strain>
    </source>
</reference>
<dbReference type="Pfam" id="PF00881">
    <property type="entry name" value="Nitroreductase"/>
    <property type="match status" value="1"/>
</dbReference>
<dbReference type="STRING" id="1037410.MCSF7_00406"/>
<keyword evidence="2" id="KW-0285">Flavoprotein</keyword>
<evidence type="ECO:0000256" key="4">
    <source>
        <dbReference type="ARBA" id="ARBA00023002"/>
    </source>
</evidence>
<feature type="coiled-coil region" evidence="5">
    <location>
        <begin position="6"/>
        <end position="33"/>
    </location>
</feature>
<dbReference type="InterPro" id="IPR000415">
    <property type="entry name" value="Nitroreductase-like"/>
</dbReference>
<sequence>MSFIEKNKLRNSVRNFNSEKELTEQQINNILEAVKNAPTSNNFFVSSAIVVKDKDLLEKISLTLKQKQIYTSGFFIVFLADFNRLDYILNNEKIHYEPTINDLLIATGDAFIQATSAQDAAIEEGLGTCFIGGVREYISELKDLLNIEGNAFPVIGLVIGNMVEQPVSSKPKLNRIYLNNYKKDVLASEIKEYDATLNEYWKVRNIDGDYSKYSTNYLKNSNEKSKLVENIILKNFNLKK</sequence>
<evidence type="ECO:0000256" key="3">
    <source>
        <dbReference type="ARBA" id="ARBA00022643"/>
    </source>
</evidence>
<keyword evidence="4" id="KW-0560">Oxidoreductase</keyword>
<dbReference type="PANTHER" id="PTHR43425">
    <property type="entry name" value="OXYGEN-INSENSITIVE NADPH NITROREDUCTASE"/>
    <property type="match status" value="1"/>
</dbReference>
<evidence type="ECO:0000256" key="2">
    <source>
        <dbReference type="ARBA" id="ARBA00022630"/>
    </source>
</evidence>
<name>F9UJN5_9BACT</name>
<comment type="similarity">
    <text evidence="1">Belongs to the flavin oxidoreductase frp family.</text>
</comment>
<dbReference type="Gene3D" id="3.40.109.10">
    <property type="entry name" value="NADH Oxidase"/>
    <property type="match status" value="1"/>
</dbReference>
<evidence type="ECO:0000259" key="6">
    <source>
        <dbReference type="Pfam" id="PF00881"/>
    </source>
</evidence>
<protein>
    <submittedName>
        <fullName evidence="7">Nadph flavin oxidoreductase</fullName>
    </submittedName>
</protein>
<comment type="caution">
    <text evidence="7">The sequence shown here is derived from an EMBL/GenBank/DDBJ whole genome shotgun (WGS) entry which is preliminary data.</text>
</comment>
<keyword evidence="3" id="KW-0288">FMN</keyword>
<evidence type="ECO:0000256" key="5">
    <source>
        <dbReference type="SAM" id="Coils"/>
    </source>
</evidence>
<keyword evidence="8" id="KW-1185">Reference proteome</keyword>
<keyword evidence="5" id="KW-0175">Coiled coil</keyword>